<keyword evidence="2" id="KW-1185">Reference proteome</keyword>
<dbReference type="AlphaFoldDB" id="A0A8I3A2V7"/>
<name>A0A8I3A2V7_9AGAM</name>
<dbReference type="OrthoDB" id="2676448at2759"/>
<comment type="caution">
    <text evidence="1">The sequence shown here is derived from an EMBL/GenBank/DDBJ whole genome shotgun (WGS) entry which is preliminary data.</text>
</comment>
<organism evidence="1 2">
    <name type="scientific">Boletus reticuloceps</name>
    <dbReference type="NCBI Taxonomy" id="495285"/>
    <lineage>
        <taxon>Eukaryota</taxon>
        <taxon>Fungi</taxon>
        <taxon>Dikarya</taxon>
        <taxon>Basidiomycota</taxon>
        <taxon>Agaricomycotina</taxon>
        <taxon>Agaricomycetes</taxon>
        <taxon>Agaricomycetidae</taxon>
        <taxon>Boletales</taxon>
        <taxon>Boletineae</taxon>
        <taxon>Boletaceae</taxon>
        <taxon>Boletoideae</taxon>
        <taxon>Boletus</taxon>
    </lineage>
</organism>
<proteinExistence type="predicted"/>
<accession>A0A8I3A2V7</accession>
<dbReference type="EMBL" id="JAGFBS010000060">
    <property type="protein sequence ID" value="KAG6369938.1"/>
    <property type="molecule type" value="Genomic_DNA"/>
</dbReference>
<dbReference type="Proteomes" id="UP000683000">
    <property type="component" value="Unassembled WGS sequence"/>
</dbReference>
<reference evidence="1" key="1">
    <citation type="submission" date="2021-03" db="EMBL/GenBank/DDBJ databases">
        <title>Evolutionary innovations through gain and loss of genes in the ectomycorrhizal Boletales.</title>
        <authorList>
            <person name="Wu G."/>
            <person name="Miyauchi S."/>
            <person name="Morin E."/>
            <person name="Yang Z.-L."/>
            <person name="Xu J."/>
            <person name="Martin F.M."/>
        </authorList>
    </citation>
    <scope>NUCLEOTIDE SEQUENCE</scope>
    <source>
        <strain evidence="1">BR01</strain>
    </source>
</reference>
<sequence>MSDMGTISKGLQCRSEAIRKAIIRYNIQASKLVPSCPTISWKDIVKYTSLAEFDLLCSAGDDVHECVWARPAIREAMGKVFKLCRAKEEITRLGIKIQCLQTTIHDKEVEITQTITDLHQSLPELAFELQHRY</sequence>
<evidence type="ECO:0000313" key="2">
    <source>
        <dbReference type="Proteomes" id="UP000683000"/>
    </source>
</evidence>
<protein>
    <submittedName>
        <fullName evidence="1">Uncharacterized protein</fullName>
    </submittedName>
</protein>
<gene>
    <name evidence="1" type="ORF">JVT61DRAFT_13323</name>
</gene>
<evidence type="ECO:0000313" key="1">
    <source>
        <dbReference type="EMBL" id="KAG6369938.1"/>
    </source>
</evidence>